<evidence type="ECO:0000313" key="7">
    <source>
        <dbReference type="EMBL" id="OAJ43123.1"/>
    </source>
</evidence>
<dbReference type="OrthoDB" id="1741334at2759"/>
<dbReference type="PANTHER" id="PTHR23264">
    <property type="entry name" value="NUCLEOTIDE-BINDING PROTEIN NBP35 YEAST -RELATED"/>
    <property type="match status" value="1"/>
</dbReference>
<feature type="domain" description="AAA+ ATPase" evidence="6">
    <location>
        <begin position="29"/>
        <end position="176"/>
    </location>
</feature>
<dbReference type="InterPro" id="IPR019591">
    <property type="entry name" value="Mrp/NBP35_ATP-bd"/>
</dbReference>
<reference evidence="7 8" key="2">
    <citation type="submission" date="2016-05" db="EMBL/GenBank/DDBJ databases">
        <title>Lineage-specific infection strategies underlie the spectrum of fungal disease in amphibians.</title>
        <authorList>
            <person name="Cuomo C.A."/>
            <person name="Farrer R.A."/>
            <person name="James T."/>
            <person name="Longcore J."/>
            <person name="Birren B."/>
        </authorList>
    </citation>
    <scope>NUCLEOTIDE SEQUENCE [LARGE SCALE GENOMIC DNA]</scope>
    <source>
        <strain evidence="7 8">JEL423</strain>
    </source>
</reference>
<dbReference type="AlphaFoldDB" id="A0A177WSP9"/>
<dbReference type="GO" id="GO:0005829">
    <property type="term" value="C:cytosol"/>
    <property type="evidence" value="ECO:0007669"/>
    <property type="project" value="TreeGrafter"/>
</dbReference>
<dbReference type="InterPro" id="IPR003593">
    <property type="entry name" value="AAA+_ATPase"/>
</dbReference>
<dbReference type="InterPro" id="IPR000808">
    <property type="entry name" value="Mrp-like_CS"/>
</dbReference>
<keyword evidence="3" id="KW-0067">ATP-binding</keyword>
<name>A0A177WSP9_BATDL</name>
<dbReference type="GO" id="GO:0140663">
    <property type="term" value="F:ATP-dependent FeS chaperone activity"/>
    <property type="evidence" value="ECO:0007669"/>
    <property type="project" value="InterPro"/>
</dbReference>
<dbReference type="eggNOG" id="KOG3022">
    <property type="taxonomic scope" value="Eukaryota"/>
</dbReference>
<dbReference type="InterPro" id="IPR033756">
    <property type="entry name" value="YlxH/NBP35"/>
</dbReference>
<dbReference type="GO" id="GO:0016226">
    <property type="term" value="P:iron-sulfur cluster assembly"/>
    <property type="evidence" value="ECO:0007669"/>
    <property type="project" value="InterPro"/>
</dbReference>
<protein>
    <recommendedName>
        <fullName evidence="6">AAA+ ATPase domain-containing protein</fullName>
    </recommendedName>
</protein>
<dbReference type="PROSITE" id="PS01215">
    <property type="entry name" value="MRP"/>
    <property type="match status" value="1"/>
</dbReference>
<dbReference type="GO" id="GO:0051536">
    <property type="term" value="F:iron-sulfur cluster binding"/>
    <property type="evidence" value="ECO:0007669"/>
    <property type="project" value="UniProtKB-KW"/>
</dbReference>
<dbReference type="HAMAP" id="MF_02040">
    <property type="entry name" value="Mrp_NBP35"/>
    <property type="match status" value="1"/>
</dbReference>
<gene>
    <name evidence="7" type="ORF">BDEG_26504</name>
</gene>
<dbReference type="Pfam" id="PF10609">
    <property type="entry name" value="ParA"/>
    <property type="match status" value="2"/>
</dbReference>
<evidence type="ECO:0000256" key="1">
    <source>
        <dbReference type="ARBA" id="ARBA00022723"/>
    </source>
</evidence>
<dbReference type="Gene3D" id="3.40.50.300">
    <property type="entry name" value="P-loop containing nucleotide triphosphate hydrolases"/>
    <property type="match status" value="2"/>
</dbReference>
<dbReference type="GO" id="GO:0046872">
    <property type="term" value="F:metal ion binding"/>
    <property type="evidence" value="ECO:0007669"/>
    <property type="project" value="UniProtKB-KW"/>
</dbReference>
<keyword evidence="4" id="KW-0408">Iron</keyword>
<dbReference type="Proteomes" id="UP000077115">
    <property type="component" value="Unassembled WGS sequence"/>
</dbReference>
<dbReference type="STRING" id="403673.A0A177WSP9"/>
<organism evidence="7 8">
    <name type="scientific">Batrachochytrium dendrobatidis (strain JEL423)</name>
    <dbReference type="NCBI Taxonomy" id="403673"/>
    <lineage>
        <taxon>Eukaryota</taxon>
        <taxon>Fungi</taxon>
        <taxon>Fungi incertae sedis</taxon>
        <taxon>Chytridiomycota</taxon>
        <taxon>Chytridiomycota incertae sedis</taxon>
        <taxon>Chytridiomycetes</taxon>
        <taxon>Rhizophydiales</taxon>
        <taxon>Rhizophydiales incertae sedis</taxon>
        <taxon>Batrachochytrium</taxon>
    </lineage>
</organism>
<sequence length="262" mass="28110">MTTKQSTLHEQTSLSPSTEPVVAGLSNVKHIILVLSGKGGVGKSTVATELALVLADSGNRVGVLDIDLTGPSLPEMFGLAGQQVHQSSAGWIPVYADQTKQLAMIKQFLSDVAWGNLDYLIIDTPPGTSDEHISIVEYLQEFNPDGAVIVTTPQAVSLADVRKEISFCRKVNLPILGLVENMSGFICPHCTECSDLFSKGGGEALATEKDIRFLGRIPIDPQLSIMIETSRFADTFRNSPLHAMFSSIAEKLLSPATADETI</sequence>
<evidence type="ECO:0000313" key="8">
    <source>
        <dbReference type="Proteomes" id="UP000077115"/>
    </source>
</evidence>
<dbReference type="InterPro" id="IPR027417">
    <property type="entry name" value="P-loop_NTPase"/>
</dbReference>
<dbReference type="VEuPathDB" id="FungiDB:BDEG_26504"/>
<keyword evidence="2" id="KW-0547">Nucleotide-binding</keyword>
<evidence type="ECO:0000256" key="4">
    <source>
        <dbReference type="ARBA" id="ARBA00023004"/>
    </source>
</evidence>
<evidence type="ECO:0000256" key="3">
    <source>
        <dbReference type="ARBA" id="ARBA00022840"/>
    </source>
</evidence>
<keyword evidence="1" id="KW-0479">Metal-binding</keyword>
<evidence type="ECO:0000256" key="5">
    <source>
        <dbReference type="ARBA" id="ARBA00023014"/>
    </source>
</evidence>
<dbReference type="EMBL" id="DS022309">
    <property type="protein sequence ID" value="OAJ43123.1"/>
    <property type="molecule type" value="Genomic_DNA"/>
</dbReference>
<dbReference type="CDD" id="cd02037">
    <property type="entry name" value="Mrp_NBP35"/>
    <property type="match status" value="1"/>
</dbReference>
<reference evidence="7 8" key="1">
    <citation type="submission" date="2006-10" db="EMBL/GenBank/DDBJ databases">
        <title>The Genome Sequence of Batrachochytrium dendrobatidis JEL423.</title>
        <authorList>
            <consortium name="The Broad Institute Genome Sequencing Platform"/>
            <person name="Birren B."/>
            <person name="Lander E."/>
            <person name="Galagan J."/>
            <person name="Cuomo C."/>
            <person name="Devon K."/>
            <person name="Jaffe D."/>
            <person name="Butler J."/>
            <person name="Alvarez P."/>
            <person name="Gnerre S."/>
            <person name="Grabherr M."/>
            <person name="Kleber M."/>
            <person name="Mauceli E."/>
            <person name="Brockman W."/>
            <person name="Young S."/>
            <person name="LaButti K."/>
            <person name="Sykes S."/>
            <person name="DeCaprio D."/>
            <person name="Crawford M."/>
            <person name="Koehrsen M."/>
            <person name="Engels R."/>
            <person name="Montgomery P."/>
            <person name="Pearson M."/>
            <person name="Howarth C."/>
            <person name="Larson L."/>
            <person name="White J."/>
            <person name="O'Leary S."/>
            <person name="Kodira C."/>
            <person name="Zeng Q."/>
            <person name="Yandava C."/>
            <person name="Alvarado L."/>
            <person name="Longcore J."/>
            <person name="James T."/>
        </authorList>
    </citation>
    <scope>NUCLEOTIDE SEQUENCE [LARGE SCALE GENOMIC DNA]</scope>
    <source>
        <strain evidence="7 8">JEL423</strain>
    </source>
</reference>
<keyword evidence="5" id="KW-0411">Iron-sulfur</keyword>
<dbReference type="PANTHER" id="PTHR23264:SF19">
    <property type="entry name" value="CYTOSOLIC FE-S CLUSTER ASSEMBLY FACTOR NUBP2"/>
    <property type="match status" value="1"/>
</dbReference>
<dbReference type="GO" id="GO:0005524">
    <property type="term" value="F:ATP binding"/>
    <property type="evidence" value="ECO:0007669"/>
    <property type="project" value="UniProtKB-KW"/>
</dbReference>
<accession>A0A177WSP9</accession>
<proteinExistence type="inferred from homology"/>
<dbReference type="SUPFAM" id="SSF52540">
    <property type="entry name" value="P-loop containing nucleoside triphosphate hydrolases"/>
    <property type="match status" value="1"/>
</dbReference>
<evidence type="ECO:0000256" key="2">
    <source>
        <dbReference type="ARBA" id="ARBA00022741"/>
    </source>
</evidence>
<evidence type="ECO:0000259" key="6">
    <source>
        <dbReference type="SMART" id="SM00382"/>
    </source>
</evidence>
<dbReference type="SMART" id="SM00382">
    <property type="entry name" value="AAA"/>
    <property type="match status" value="1"/>
</dbReference>